<feature type="domain" description="PAS" evidence="1">
    <location>
        <begin position="15"/>
        <end position="64"/>
    </location>
</feature>
<dbReference type="CDD" id="cd01948">
    <property type="entry name" value="EAL"/>
    <property type="match status" value="1"/>
</dbReference>
<reference evidence="6" key="1">
    <citation type="journal article" date="2019" name="Int. J. Syst. Evol. Microbiol.">
        <title>The Global Catalogue of Microorganisms (GCM) 10K type strain sequencing project: providing services to taxonomists for standard genome sequencing and annotation.</title>
        <authorList>
            <consortium name="The Broad Institute Genomics Platform"/>
            <consortium name="The Broad Institute Genome Sequencing Center for Infectious Disease"/>
            <person name="Wu L."/>
            <person name="Ma J."/>
        </authorList>
    </citation>
    <scope>NUCLEOTIDE SEQUENCE [LARGE SCALE GENOMIC DNA]</scope>
    <source>
        <strain evidence="6">CGMCC 1.12769</strain>
    </source>
</reference>
<name>A0ABQ1YTF5_9BACL</name>
<dbReference type="InterPro" id="IPR029787">
    <property type="entry name" value="Nucleotide_cyclase"/>
</dbReference>
<dbReference type="Gene3D" id="3.30.450.20">
    <property type="entry name" value="PAS domain"/>
    <property type="match status" value="1"/>
</dbReference>
<dbReference type="Gene3D" id="3.20.20.450">
    <property type="entry name" value="EAL domain"/>
    <property type="match status" value="1"/>
</dbReference>
<dbReference type="PANTHER" id="PTHR44757">
    <property type="entry name" value="DIGUANYLATE CYCLASE DGCP"/>
    <property type="match status" value="1"/>
</dbReference>
<evidence type="ECO:0000259" key="4">
    <source>
        <dbReference type="PROSITE" id="PS50887"/>
    </source>
</evidence>
<dbReference type="CDD" id="cd01949">
    <property type="entry name" value="GGDEF"/>
    <property type="match status" value="1"/>
</dbReference>
<feature type="domain" description="PAC" evidence="2">
    <location>
        <begin position="91"/>
        <end position="143"/>
    </location>
</feature>
<dbReference type="PROSITE" id="PS50113">
    <property type="entry name" value="PAC"/>
    <property type="match status" value="1"/>
</dbReference>
<feature type="domain" description="GGDEF" evidence="4">
    <location>
        <begin position="179"/>
        <end position="312"/>
    </location>
</feature>
<accession>A0ABQ1YTF5</accession>
<dbReference type="InterPro" id="IPR035919">
    <property type="entry name" value="EAL_sf"/>
</dbReference>
<dbReference type="Pfam" id="PF00563">
    <property type="entry name" value="EAL"/>
    <property type="match status" value="1"/>
</dbReference>
<dbReference type="CDD" id="cd00130">
    <property type="entry name" value="PAS"/>
    <property type="match status" value="1"/>
</dbReference>
<organism evidence="5 6">
    <name type="scientific">Paenibacillus segetis</name>
    <dbReference type="NCBI Taxonomy" id="1325360"/>
    <lineage>
        <taxon>Bacteria</taxon>
        <taxon>Bacillati</taxon>
        <taxon>Bacillota</taxon>
        <taxon>Bacilli</taxon>
        <taxon>Bacillales</taxon>
        <taxon>Paenibacillaceae</taxon>
        <taxon>Paenibacillus</taxon>
    </lineage>
</organism>
<dbReference type="InterPro" id="IPR043128">
    <property type="entry name" value="Rev_trsase/Diguanyl_cyclase"/>
</dbReference>
<dbReference type="EMBL" id="BMFT01000004">
    <property type="protein sequence ID" value="GGH37162.1"/>
    <property type="molecule type" value="Genomic_DNA"/>
</dbReference>
<dbReference type="SMART" id="SM00267">
    <property type="entry name" value="GGDEF"/>
    <property type="match status" value="1"/>
</dbReference>
<dbReference type="Proteomes" id="UP000659344">
    <property type="component" value="Unassembled WGS sequence"/>
</dbReference>
<evidence type="ECO:0000259" key="1">
    <source>
        <dbReference type="PROSITE" id="PS50112"/>
    </source>
</evidence>
<dbReference type="InterPro" id="IPR001610">
    <property type="entry name" value="PAC"/>
</dbReference>
<dbReference type="SUPFAM" id="SSF141868">
    <property type="entry name" value="EAL domain-like"/>
    <property type="match status" value="1"/>
</dbReference>
<comment type="caution">
    <text evidence="5">The sequence shown here is derived from an EMBL/GenBank/DDBJ whole genome shotgun (WGS) entry which is preliminary data.</text>
</comment>
<protein>
    <recommendedName>
        <fullName evidence="7">PAS domain S-box-containing protein/diguanylate cyclase (GGDEF) domain-containing protein</fullName>
    </recommendedName>
</protein>
<dbReference type="NCBIfam" id="TIGR00229">
    <property type="entry name" value="sensory_box"/>
    <property type="match status" value="1"/>
</dbReference>
<sequence length="575" mass="65659">MKKADYQTRIESIINSSALLHSIDLMGVGIAVTDPNLKDNPLVYVNQGFEKNTGYKREEVLMRNCRFLQGEETDKNHLGIIRRAIIEGRPDTVTIKNYRKDGSTFWNQFIISPVVNREGEVIYFIGLQFDVTKEVEERNASKQKIQQLSYFDPLTELLNMNHFKDIMKSKFEEPDSKDKTAAVLRVNLNRFRYINESYGETMGNELLRKVAERLKNSLDEGTPICRSFADDFIIFLSDISDPLKIHEIANSLSNALKKPYSVFDEEIVAGCGMGISLYPDDSQDVTKLLKHAELAMKEAKAESLNGPHYFDYYLMDRLHEKINIEKKLPRALSEGQFELHYQPKIDTSTFALIGFEALIRWNDPEQGLVPPNNFIPVAEDTGFIVQLGEWVMSEACRTNKKWQDAGLPKLPVSVNVSAVQFKHPQFVHMVQNVLEQTGLAPEYLELEVTESLLNTPLFIMEKLDTLQKKGITLSIDDFGTGYSSIYYLKELPLQVLKIDRTFIRETPNSLRDSSLLVSIIQLGKSLGMTVLAEGVETEDQFNFLRDNGCDQIQGYYYSRPLNEASLKQLLLSNRE</sequence>
<evidence type="ECO:0000313" key="6">
    <source>
        <dbReference type="Proteomes" id="UP000659344"/>
    </source>
</evidence>
<dbReference type="InterPro" id="IPR001633">
    <property type="entry name" value="EAL_dom"/>
</dbReference>
<dbReference type="InterPro" id="IPR035965">
    <property type="entry name" value="PAS-like_dom_sf"/>
</dbReference>
<dbReference type="Pfam" id="PF00990">
    <property type="entry name" value="GGDEF"/>
    <property type="match status" value="1"/>
</dbReference>
<dbReference type="SMART" id="SM00052">
    <property type="entry name" value="EAL"/>
    <property type="match status" value="1"/>
</dbReference>
<dbReference type="PANTHER" id="PTHR44757:SF2">
    <property type="entry name" value="BIOFILM ARCHITECTURE MAINTENANCE PROTEIN MBAA"/>
    <property type="match status" value="1"/>
</dbReference>
<evidence type="ECO:0000313" key="5">
    <source>
        <dbReference type="EMBL" id="GGH37162.1"/>
    </source>
</evidence>
<dbReference type="Gene3D" id="3.30.70.270">
    <property type="match status" value="1"/>
</dbReference>
<dbReference type="SUPFAM" id="SSF55785">
    <property type="entry name" value="PYP-like sensor domain (PAS domain)"/>
    <property type="match status" value="1"/>
</dbReference>
<evidence type="ECO:0000259" key="3">
    <source>
        <dbReference type="PROSITE" id="PS50883"/>
    </source>
</evidence>
<proteinExistence type="predicted"/>
<dbReference type="InterPro" id="IPR000014">
    <property type="entry name" value="PAS"/>
</dbReference>
<dbReference type="InterPro" id="IPR000160">
    <property type="entry name" value="GGDEF_dom"/>
</dbReference>
<dbReference type="RefSeq" id="WP_188542070.1">
    <property type="nucleotide sequence ID" value="NZ_BMFT01000004.1"/>
</dbReference>
<keyword evidence="6" id="KW-1185">Reference proteome</keyword>
<dbReference type="Pfam" id="PF13426">
    <property type="entry name" value="PAS_9"/>
    <property type="match status" value="1"/>
</dbReference>
<evidence type="ECO:0008006" key="7">
    <source>
        <dbReference type="Google" id="ProtNLM"/>
    </source>
</evidence>
<evidence type="ECO:0000259" key="2">
    <source>
        <dbReference type="PROSITE" id="PS50113"/>
    </source>
</evidence>
<dbReference type="NCBIfam" id="TIGR00254">
    <property type="entry name" value="GGDEF"/>
    <property type="match status" value="1"/>
</dbReference>
<dbReference type="PROSITE" id="PS50887">
    <property type="entry name" value="GGDEF"/>
    <property type="match status" value="1"/>
</dbReference>
<feature type="domain" description="EAL" evidence="3">
    <location>
        <begin position="321"/>
        <end position="574"/>
    </location>
</feature>
<dbReference type="PROSITE" id="PS50883">
    <property type="entry name" value="EAL"/>
    <property type="match status" value="1"/>
</dbReference>
<dbReference type="SUPFAM" id="SSF55073">
    <property type="entry name" value="Nucleotide cyclase"/>
    <property type="match status" value="1"/>
</dbReference>
<dbReference type="SMART" id="SM00086">
    <property type="entry name" value="PAC"/>
    <property type="match status" value="1"/>
</dbReference>
<dbReference type="InterPro" id="IPR000700">
    <property type="entry name" value="PAS-assoc_C"/>
</dbReference>
<dbReference type="InterPro" id="IPR052155">
    <property type="entry name" value="Biofilm_reg_signaling"/>
</dbReference>
<dbReference type="PROSITE" id="PS50112">
    <property type="entry name" value="PAS"/>
    <property type="match status" value="1"/>
</dbReference>
<gene>
    <name evidence="5" type="ORF">GCM10008013_44460</name>
</gene>